<keyword evidence="2" id="KW-0597">Phosphoprotein</keyword>
<proteinExistence type="predicted"/>
<evidence type="ECO:0000256" key="3">
    <source>
        <dbReference type="SAM" id="MobiDB-lite"/>
    </source>
</evidence>
<dbReference type="SUPFAM" id="SSF52151">
    <property type="entry name" value="FabD/lysophospholipase-like"/>
    <property type="match status" value="1"/>
</dbReference>
<feature type="compositionally biased region" description="Low complexity" evidence="3">
    <location>
        <begin position="376"/>
        <end position="392"/>
    </location>
</feature>
<organism evidence="5 6">
    <name type="scientific">Acanthopleuribacter pedis</name>
    <dbReference type="NCBI Taxonomy" id="442870"/>
    <lineage>
        <taxon>Bacteria</taxon>
        <taxon>Pseudomonadati</taxon>
        <taxon>Acidobacteriota</taxon>
        <taxon>Holophagae</taxon>
        <taxon>Acanthopleuribacterales</taxon>
        <taxon>Acanthopleuribacteraceae</taxon>
        <taxon>Acanthopleuribacter</taxon>
    </lineage>
</organism>
<reference evidence="5" key="1">
    <citation type="submission" date="2021-03" db="EMBL/GenBank/DDBJ databases">
        <authorList>
            <person name="Wang G."/>
        </authorList>
    </citation>
    <scope>NUCLEOTIDE SEQUENCE</scope>
    <source>
        <strain evidence="5">KCTC 12899</strain>
    </source>
</reference>
<dbReference type="InterPro" id="IPR001227">
    <property type="entry name" value="Ac_transferase_dom_sf"/>
</dbReference>
<dbReference type="InterPro" id="IPR036736">
    <property type="entry name" value="ACP-like_sf"/>
</dbReference>
<name>A0A8J7QG22_9BACT</name>
<dbReference type="GO" id="GO:0004312">
    <property type="term" value="F:fatty acid synthase activity"/>
    <property type="evidence" value="ECO:0007669"/>
    <property type="project" value="TreeGrafter"/>
</dbReference>
<dbReference type="InterPro" id="IPR009081">
    <property type="entry name" value="PP-bd_ACP"/>
</dbReference>
<evidence type="ECO:0000313" key="5">
    <source>
        <dbReference type="EMBL" id="MBO1319355.1"/>
    </source>
</evidence>
<keyword evidence="1" id="KW-0596">Phosphopantetheine</keyword>
<dbReference type="PANTHER" id="PTHR43775">
    <property type="entry name" value="FATTY ACID SYNTHASE"/>
    <property type="match status" value="1"/>
</dbReference>
<feature type="domain" description="Carrier" evidence="4">
    <location>
        <begin position="397"/>
        <end position="472"/>
    </location>
</feature>
<dbReference type="SUPFAM" id="SSF47336">
    <property type="entry name" value="ACP-like"/>
    <property type="match status" value="1"/>
</dbReference>
<keyword evidence="6" id="KW-1185">Reference proteome</keyword>
<dbReference type="AlphaFoldDB" id="A0A8J7QG22"/>
<dbReference type="EMBL" id="JAFREP010000010">
    <property type="protein sequence ID" value="MBO1319355.1"/>
    <property type="molecule type" value="Genomic_DNA"/>
</dbReference>
<feature type="region of interest" description="Disordered" evidence="3">
    <location>
        <begin position="373"/>
        <end position="399"/>
    </location>
</feature>
<dbReference type="GO" id="GO:0006633">
    <property type="term" value="P:fatty acid biosynthetic process"/>
    <property type="evidence" value="ECO:0007669"/>
    <property type="project" value="TreeGrafter"/>
</dbReference>
<dbReference type="Proteomes" id="UP000664417">
    <property type="component" value="Unassembled WGS sequence"/>
</dbReference>
<dbReference type="RefSeq" id="WP_207859176.1">
    <property type="nucleotide sequence ID" value="NZ_JAFREP010000010.1"/>
</dbReference>
<evidence type="ECO:0000256" key="1">
    <source>
        <dbReference type="ARBA" id="ARBA00022450"/>
    </source>
</evidence>
<dbReference type="Pfam" id="PF00550">
    <property type="entry name" value="PP-binding"/>
    <property type="match status" value="1"/>
</dbReference>
<dbReference type="InterPro" id="IPR016035">
    <property type="entry name" value="Acyl_Trfase/lysoPLipase"/>
</dbReference>
<evidence type="ECO:0000259" key="4">
    <source>
        <dbReference type="PROSITE" id="PS50075"/>
    </source>
</evidence>
<evidence type="ECO:0000313" key="6">
    <source>
        <dbReference type="Proteomes" id="UP000664417"/>
    </source>
</evidence>
<dbReference type="Pfam" id="PF22621">
    <property type="entry name" value="CurL-like_PKS_C"/>
    <property type="match status" value="1"/>
</dbReference>
<dbReference type="PROSITE" id="PS50075">
    <property type="entry name" value="CARRIER"/>
    <property type="match status" value="1"/>
</dbReference>
<sequence>MTEPKTASPKPPPPNREAPQLWVLSAADGDALQRMQHNLRRHRQNHPNQAAADIAFTLQVGREHFDHRAFRVVPADPTASDRQKAEPNWLTAETPAQRPQLHWVCPPTLTLSDADWRRLIQAETDEPEAREPDRRELWAAIVTARRFRNWGLEPDAVMGYGEGVWAAGILSGVFSIETAGKLAAGQTVDLQLDAPERPLYLGYQGQRVEADQARNPAFWQHLARESSEQTVTGPLFHTPAIRCVFGDPAPRARLNGTAVKPTSLACFSTPGTVTDIDHHLITLLGKLYLAGIEPDWRRLHDQPRRRVPLPAYPFQGDRFWIEDEPPARQTPAEAETPPPRAPTATAMLDNILAKLTEAEAAFLLSLMQQKPPPEVTAPAAQEPTPTPAAQPARGNDPDLENLERRLVAICSRLLKLDQLDPHDNITRLGADSLFMLQLSKEVYERFDTGISPHHLFEEPTVNSLARKLTRMGVAAPSGGAP</sequence>
<dbReference type="Gene3D" id="1.10.1200.10">
    <property type="entry name" value="ACP-like"/>
    <property type="match status" value="1"/>
</dbReference>
<accession>A0A8J7QG22</accession>
<dbReference type="PANTHER" id="PTHR43775:SF37">
    <property type="entry name" value="SI:DKEY-61P9.11"/>
    <property type="match status" value="1"/>
</dbReference>
<comment type="caution">
    <text evidence="5">The sequence shown here is derived from an EMBL/GenBank/DDBJ whole genome shotgun (WGS) entry which is preliminary data.</text>
</comment>
<dbReference type="InterPro" id="IPR050091">
    <property type="entry name" value="PKS_NRPS_Biosynth_Enz"/>
</dbReference>
<evidence type="ECO:0000256" key="2">
    <source>
        <dbReference type="ARBA" id="ARBA00022553"/>
    </source>
</evidence>
<dbReference type="Gene3D" id="3.30.70.3290">
    <property type="match status" value="2"/>
</dbReference>
<dbReference type="Gene3D" id="3.40.366.10">
    <property type="entry name" value="Malonyl-Coenzyme A Acyl Carrier Protein, domain 2"/>
    <property type="match status" value="1"/>
</dbReference>
<gene>
    <name evidence="5" type="ORF">J3U88_12855</name>
</gene>
<protein>
    <recommendedName>
        <fullName evidence="4">Carrier domain-containing protein</fullName>
    </recommendedName>
</protein>